<dbReference type="InterPro" id="IPR018642">
    <property type="entry name" value="DUF2066"/>
</dbReference>
<dbReference type="RefSeq" id="WP_092386474.1">
    <property type="nucleotide sequence ID" value="NZ_LT629787.1"/>
</dbReference>
<name>A0A1H2G2B7_9GAMM</name>
<protein>
    <recommendedName>
        <fullName evidence="3">DUF2066 domain-containing protein</fullName>
    </recommendedName>
</protein>
<dbReference type="OrthoDB" id="6195299at2"/>
<keyword evidence="2" id="KW-1185">Reference proteome</keyword>
<dbReference type="Proteomes" id="UP000243924">
    <property type="component" value="Chromosome I"/>
</dbReference>
<dbReference type="STRING" id="1434072.SAMN05216210_1990"/>
<dbReference type="Pfam" id="PF09839">
    <property type="entry name" value="DUF2066"/>
    <property type="match status" value="1"/>
</dbReference>
<organism evidence="1 2">
    <name type="scientific">Halopseudomonas salegens</name>
    <dbReference type="NCBI Taxonomy" id="1434072"/>
    <lineage>
        <taxon>Bacteria</taxon>
        <taxon>Pseudomonadati</taxon>
        <taxon>Pseudomonadota</taxon>
        <taxon>Gammaproteobacteria</taxon>
        <taxon>Pseudomonadales</taxon>
        <taxon>Pseudomonadaceae</taxon>
        <taxon>Halopseudomonas</taxon>
    </lineage>
</organism>
<dbReference type="EMBL" id="LT629787">
    <property type="protein sequence ID" value="SDU13792.1"/>
    <property type="molecule type" value="Genomic_DNA"/>
</dbReference>
<evidence type="ECO:0000313" key="1">
    <source>
        <dbReference type="EMBL" id="SDU13792.1"/>
    </source>
</evidence>
<sequence>MYKHLLQPLLALLFSLFILVPSLSAAVLEDLYQVEVQGDADTSREQLQLEAAEIMLTRLAGPELDLSAEPIQRALQDPRQLMRRVGSRSESGRMLVEFEPALLRDLLAETALPLLGRNRPGVLLWGVVNGSLGDEMLAPGSEWADALRKAASHRGVALLLPLGDLQDQVALSEADIRSGNAEVLRAASERYAAEGLVALSVDAAEDDWQVAWHLWLDGNHNQQRQAAANQAEQADRLMLAIANQVHAGYAVVPVKRETGGEQEWRLVVRGVEGLQTYASLQRSLAQLGAQGSLQLLGISDDTLTLALTFAGEREQLLRLLALDQRLYPVAAPQQEAGQEIDRRLPADGELPTPGALAAQRQALAEATAAARQRERTLYFDWR</sequence>
<dbReference type="AlphaFoldDB" id="A0A1H2G2B7"/>
<accession>A0A1H2G2B7</accession>
<reference evidence="2" key="1">
    <citation type="submission" date="2016-10" db="EMBL/GenBank/DDBJ databases">
        <authorList>
            <person name="Varghese N."/>
            <person name="Submissions S."/>
        </authorList>
    </citation>
    <scope>NUCLEOTIDE SEQUENCE [LARGE SCALE GENOMIC DNA]</scope>
    <source>
        <strain evidence="2">CECT 8338</strain>
    </source>
</reference>
<proteinExistence type="predicted"/>
<evidence type="ECO:0000313" key="2">
    <source>
        <dbReference type="Proteomes" id="UP000243924"/>
    </source>
</evidence>
<gene>
    <name evidence="1" type="ORF">SAMN05216210_1990</name>
</gene>
<evidence type="ECO:0008006" key="3">
    <source>
        <dbReference type="Google" id="ProtNLM"/>
    </source>
</evidence>